<protein>
    <submittedName>
        <fullName evidence="3">Calcineurin-like phosphoesterase superfamily domain containing protein</fullName>
    </submittedName>
</protein>
<dbReference type="Proteomes" id="UP000036923">
    <property type="component" value="Unassembled WGS sequence"/>
</dbReference>
<dbReference type="OrthoDB" id="9773856at2"/>
<organism evidence="3 4">
    <name type="scientific">Pseudobacteroides cellulosolvens ATCC 35603 = DSM 2933</name>
    <dbReference type="NCBI Taxonomy" id="398512"/>
    <lineage>
        <taxon>Bacteria</taxon>
        <taxon>Bacillati</taxon>
        <taxon>Bacillota</taxon>
        <taxon>Clostridia</taxon>
        <taxon>Eubacteriales</taxon>
        <taxon>Oscillospiraceae</taxon>
        <taxon>Pseudobacteroides</taxon>
    </lineage>
</organism>
<reference evidence="4" key="1">
    <citation type="submission" date="2015-07" db="EMBL/GenBank/DDBJ databases">
        <title>Near-Complete Genome Sequence of the Cellulolytic Bacterium Bacteroides (Pseudobacteroides) cellulosolvens ATCC 35603.</title>
        <authorList>
            <person name="Dassa B."/>
            <person name="Utturkar S.M."/>
            <person name="Klingeman D.M."/>
            <person name="Hurt R.A."/>
            <person name="Keller M."/>
            <person name="Xu J."/>
            <person name="Reddy Y.H.K."/>
            <person name="Borovok I."/>
            <person name="Grinberg I.R."/>
            <person name="Lamed R."/>
            <person name="Zhivin O."/>
            <person name="Bayer E.A."/>
            <person name="Brown S.D."/>
        </authorList>
    </citation>
    <scope>NUCLEOTIDE SEQUENCE [LARGE SCALE GENOMIC DNA]</scope>
    <source>
        <strain evidence="4">DSM 2933</strain>
    </source>
</reference>
<dbReference type="InterPro" id="IPR041796">
    <property type="entry name" value="Mre11_N"/>
</dbReference>
<dbReference type="STRING" id="398512.Bccel_5086"/>
<sequence length="380" mass="43712">MNKLKFLHCSDIHLDMPFTSLGGDTKRSSARRQDLKDVLSFIVDTAKIEKVHMILISGDLYEHAYIRRSTINHVNELFKSIPQIKVVMMPGNHDPYASNSLYQNYSWADNVFILSPEKSFFCFEDINACVFGMGFENSNRVEPAMPDITLNNDYYNILMLHGTVDMNFGKTVLNPVSSHNLADWGMDYAALGHFHKRAEDIGGYGCIFNPGSPEPLGFDEEDEHGVFLCTLYRESADLRKKLEYEFIRTSKKQYYNMELDVTGLNTYEKLVEKLKDLLKNVSSNGLVSIKLKGFSEYELGLSLKQIEEDFNEKVFFIKLIDDTRPPYSIDEISNEPGLRGLFVRKMLRKIDDEKDERNKEKLKRSLDFGLKALEKGKIDL</sequence>
<accession>A0A0L6JVR5</accession>
<name>A0A0L6JVR5_9FIRM</name>
<dbReference type="RefSeq" id="WP_036943403.1">
    <property type="nucleotide sequence ID" value="NZ_JQKC01000021.1"/>
</dbReference>
<proteinExistence type="predicted"/>
<dbReference type="AlphaFoldDB" id="A0A0L6JVR5"/>
<dbReference type="SUPFAM" id="SSF56300">
    <property type="entry name" value="Metallo-dependent phosphatases"/>
    <property type="match status" value="1"/>
</dbReference>
<dbReference type="InterPro" id="IPR004843">
    <property type="entry name" value="Calcineurin-like_PHP"/>
</dbReference>
<dbReference type="CDD" id="cd00840">
    <property type="entry name" value="MPP_Mre11_N"/>
    <property type="match status" value="1"/>
</dbReference>
<dbReference type="eggNOG" id="COG0420">
    <property type="taxonomic scope" value="Bacteria"/>
</dbReference>
<dbReference type="Pfam" id="PF00149">
    <property type="entry name" value="Metallophos"/>
    <property type="match status" value="1"/>
</dbReference>
<comment type="caution">
    <text evidence="3">The sequence shown here is derived from an EMBL/GenBank/DDBJ whole genome shotgun (WGS) entry which is preliminary data.</text>
</comment>
<evidence type="ECO:0000313" key="3">
    <source>
        <dbReference type="EMBL" id="KNY29809.1"/>
    </source>
</evidence>
<dbReference type="Gene3D" id="3.60.21.10">
    <property type="match status" value="1"/>
</dbReference>
<dbReference type="PATRIC" id="fig|398512.5.peg.5328"/>
<evidence type="ECO:0000313" key="4">
    <source>
        <dbReference type="Proteomes" id="UP000036923"/>
    </source>
</evidence>
<dbReference type="InterPro" id="IPR029052">
    <property type="entry name" value="Metallo-depent_PP-like"/>
</dbReference>
<dbReference type="EMBL" id="LGTC01000001">
    <property type="protein sequence ID" value="KNY29809.1"/>
    <property type="molecule type" value="Genomic_DNA"/>
</dbReference>
<dbReference type="PANTHER" id="PTHR30337">
    <property type="entry name" value="COMPONENT OF ATP-DEPENDENT DSDNA EXONUCLEASE"/>
    <property type="match status" value="1"/>
</dbReference>
<feature type="domain" description="Calcineurin-like phosphoesterase" evidence="2">
    <location>
        <begin position="4"/>
        <end position="196"/>
    </location>
</feature>
<dbReference type="InterPro" id="IPR050535">
    <property type="entry name" value="DNA_Repair-Maintenance_Comp"/>
</dbReference>
<keyword evidence="4" id="KW-1185">Reference proteome</keyword>
<evidence type="ECO:0000256" key="1">
    <source>
        <dbReference type="ARBA" id="ARBA00022801"/>
    </source>
</evidence>
<keyword evidence="1" id="KW-0378">Hydrolase</keyword>
<evidence type="ECO:0000259" key="2">
    <source>
        <dbReference type="Pfam" id="PF00149"/>
    </source>
</evidence>
<dbReference type="GO" id="GO:0016787">
    <property type="term" value="F:hydrolase activity"/>
    <property type="evidence" value="ECO:0007669"/>
    <property type="project" value="UniProtKB-KW"/>
</dbReference>
<gene>
    <name evidence="3" type="ORF">Bccel_5086</name>
</gene>